<keyword evidence="2" id="KW-0808">Transferase</keyword>
<dbReference type="SUPFAM" id="SSF53756">
    <property type="entry name" value="UDP-Glycosyltransferase/glycogen phosphorylase"/>
    <property type="match status" value="1"/>
</dbReference>
<dbReference type="CDD" id="cd03784">
    <property type="entry name" value="GT1_Gtf-like"/>
    <property type="match status" value="1"/>
</dbReference>
<dbReference type="InterPro" id="IPR036397">
    <property type="entry name" value="RNaseH_sf"/>
</dbReference>
<reference evidence="4 5" key="1">
    <citation type="journal article" date="2023" name="Hortic Res">
        <title>The complete reference genome for grapevine (Vitis vinifera L.) genetics and breeding.</title>
        <authorList>
            <person name="Shi X."/>
            <person name="Cao S."/>
            <person name="Wang X."/>
            <person name="Huang S."/>
            <person name="Wang Y."/>
            <person name="Liu Z."/>
            <person name="Liu W."/>
            <person name="Leng X."/>
            <person name="Peng Y."/>
            <person name="Wang N."/>
            <person name="Wang Y."/>
            <person name="Ma Z."/>
            <person name="Xu X."/>
            <person name="Zhang F."/>
            <person name="Xue H."/>
            <person name="Zhong H."/>
            <person name="Wang Y."/>
            <person name="Zhang K."/>
            <person name="Velt A."/>
            <person name="Avia K."/>
            <person name="Holtgrawe D."/>
            <person name="Grimplet J."/>
            <person name="Matus J.T."/>
            <person name="Ware D."/>
            <person name="Wu X."/>
            <person name="Wang H."/>
            <person name="Liu C."/>
            <person name="Fang Y."/>
            <person name="Rustenholz C."/>
            <person name="Cheng Z."/>
            <person name="Xiao H."/>
            <person name="Zhou Y."/>
        </authorList>
    </citation>
    <scope>NUCLEOTIDE SEQUENCE [LARGE SCALE GENOMIC DNA]</scope>
    <source>
        <strain evidence="5">cv. Pinot noir / PN40024</strain>
        <tissue evidence="4">Leaf</tissue>
    </source>
</reference>
<dbReference type="InterPro" id="IPR002213">
    <property type="entry name" value="UDP_glucos_trans"/>
</dbReference>
<dbReference type="SUPFAM" id="SSF53098">
    <property type="entry name" value="Ribonuclease H-like"/>
    <property type="match status" value="1"/>
</dbReference>
<dbReference type="Proteomes" id="UP001227230">
    <property type="component" value="Chromosome 11"/>
</dbReference>
<dbReference type="PANTHER" id="PTHR11926:SF1560">
    <property type="entry name" value="UDP-GLYCOSYLTRANSFERASE 74E1-RELATED"/>
    <property type="match status" value="1"/>
</dbReference>
<evidence type="ECO:0000256" key="1">
    <source>
        <dbReference type="ARBA" id="ARBA00009995"/>
    </source>
</evidence>
<dbReference type="InterPro" id="IPR035595">
    <property type="entry name" value="UDP_glycos_trans_CS"/>
</dbReference>
<dbReference type="Gene3D" id="3.30.420.10">
    <property type="entry name" value="Ribonuclease H-like superfamily/Ribonuclease H"/>
    <property type="match status" value="1"/>
</dbReference>
<dbReference type="PROSITE" id="PS00375">
    <property type="entry name" value="UDPGT"/>
    <property type="match status" value="1"/>
</dbReference>
<dbReference type="PROSITE" id="PS50994">
    <property type="entry name" value="INTEGRASE"/>
    <property type="match status" value="1"/>
</dbReference>
<proteinExistence type="inferred from homology"/>
<dbReference type="PANTHER" id="PTHR11926">
    <property type="entry name" value="GLUCOSYL/GLUCURONOSYL TRANSFERASES"/>
    <property type="match status" value="1"/>
</dbReference>
<name>A0ABY9CU01_VITVI</name>
<dbReference type="InterPro" id="IPR001584">
    <property type="entry name" value="Integrase_cat-core"/>
</dbReference>
<dbReference type="EMBL" id="CP126658">
    <property type="protein sequence ID" value="WJZ98878.1"/>
    <property type="molecule type" value="Genomic_DNA"/>
</dbReference>
<evidence type="ECO:0000313" key="4">
    <source>
        <dbReference type="EMBL" id="WJZ98878.1"/>
    </source>
</evidence>
<comment type="similarity">
    <text evidence="1">Belongs to the UDP-glycosyltransferase family.</text>
</comment>
<evidence type="ECO:0000313" key="5">
    <source>
        <dbReference type="Proteomes" id="UP001227230"/>
    </source>
</evidence>
<dbReference type="Pfam" id="PF00201">
    <property type="entry name" value="UDPGT"/>
    <property type="match status" value="1"/>
</dbReference>
<sequence length="696" mass="76755">MTTTASSMDRHVAVLGFPTHTATLLKLLRRLASAAPTTIFSFFNTPKANSSISSAQSPHGIHNLRVYDVADGVPEDLVLSANPLARIEMFLKATPGNFRDALEVAEKDIGRKISCLVSDVFLWFTADMAEEMGVPWVAIRTAALYSLSVHIYTDAIREAVGVAGQVQDQTLDFIPGFSAIKVEDLPEGMVFGDTESPFACMLHKMGLMLPRATIVATNSFEELEPTIVTNDLKSKLQKVLTVGPFDLSSPPPLILDASGCLPWLDNKKEASVAYVSFGSIATPPPNEIVALAEALEATGIPFLWSLREHAMNNLPKGFLERTTAHGKVVSWAPQPQVLAHASVAVFITHSGWNSVTESIVGGVPMICRPFFGDQRLNRRMVQDVWGIGIGVEGGILTKRGVMSALGLILSHEGKKMREKIGVLKELARRAVEPNGSSTQNLGHLLETKGEVNLLFQKFHKVIETQYNAKVRVLRSDNGGEYQSSDLQKYLEGHGIIHQTTCSNTPQQNGVAERKNRHLLEVVRASLIAAKTPISYWGEAITSVAYLINRGEYHKEIQTLDYDYHISEEDKSGQSELVNQEMGELDMSGQQFGSEDVFTEIPNQSSYVEGVLNLEPDPFMKRLPHRHNRGIPKPTYEPELSTKVKYPMSNYVSNHHLSESNKSFVNQLSTIAILNSVQEALVDPRWKAAMNEEMKSL</sequence>
<keyword evidence="5" id="KW-1185">Reference proteome</keyword>
<organism evidence="4 5">
    <name type="scientific">Vitis vinifera</name>
    <name type="common">Grape</name>
    <dbReference type="NCBI Taxonomy" id="29760"/>
    <lineage>
        <taxon>Eukaryota</taxon>
        <taxon>Viridiplantae</taxon>
        <taxon>Streptophyta</taxon>
        <taxon>Embryophyta</taxon>
        <taxon>Tracheophyta</taxon>
        <taxon>Spermatophyta</taxon>
        <taxon>Magnoliopsida</taxon>
        <taxon>eudicotyledons</taxon>
        <taxon>Gunneridae</taxon>
        <taxon>Pentapetalae</taxon>
        <taxon>rosids</taxon>
        <taxon>Vitales</taxon>
        <taxon>Vitaceae</taxon>
        <taxon>Viteae</taxon>
        <taxon>Vitis</taxon>
    </lineage>
</organism>
<feature type="domain" description="Integrase catalytic" evidence="3">
    <location>
        <begin position="471"/>
        <end position="568"/>
    </location>
</feature>
<accession>A0ABY9CU01</accession>
<protein>
    <recommendedName>
        <fullName evidence="3">Integrase catalytic domain-containing protein</fullName>
    </recommendedName>
</protein>
<evidence type="ECO:0000259" key="3">
    <source>
        <dbReference type="PROSITE" id="PS50994"/>
    </source>
</evidence>
<dbReference type="Gene3D" id="3.40.50.2000">
    <property type="entry name" value="Glycogen Phosphorylase B"/>
    <property type="match status" value="2"/>
</dbReference>
<evidence type="ECO:0000256" key="2">
    <source>
        <dbReference type="ARBA" id="ARBA00022679"/>
    </source>
</evidence>
<gene>
    <name evidence="4" type="ORF">VitviT2T_017372</name>
</gene>
<dbReference type="InterPro" id="IPR012337">
    <property type="entry name" value="RNaseH-like_sf"/>
</dbReference>